<feature type="transmembrane region" description="Helical" evidence="2">
    <location>
        <begin position="450"/>
        <end position="471"/>
    </location>
</feature>
<reference evidence="3" key="1">
    <citation type="submission" date="2020-06" db="EMBL/GenBank/DDBJ databases">
        <authorList>
            <consortium name="Plant Systems Biology data submission"/>
        </authorList>
    </citation>
    <scope>NUCLEOTIDE SEQUENCE</scope>
    <source>
        <strain evidence="3">D6</strain>
    </source>
</reference>
<protein>
    <submittedName>
        <fullName evidence="3">Uncharacterized protein</fullName>
    </submittedName>
</protein>
<feature type="region of interest" description="Disordered" evidence="1">
    <location>
        <begin position="1"/>
        <end position="23"/>
    </location>
</feature>
<keyword evidence="2" id="KW-0472">Membrane</keyword>
<gene>
    <name evidence="3" type="ORF">SEMRO_154_G069890.1</name>
</gene>
<dbReference type="OrthoDB" id="10666242at2759"/>
<evidence type="ECO:0000256" key="1">
    <source>
        <dbReference type="SAM" id="MobiDB-lite"/>
    </source>
</evidence>
<evidence type="ECO:0000313" key="3">
    <source>
        <dbReference type="EMBL" id="CAB9503020.1"/>
    </source>
</evidence>
<dbReference type="Proteomes" id="UP001153069">
    <property type="component" value="Unassembled WGS sequence"/>
</dbReference>
<feature type="transmembrane region" description="Helical" evidence="2">
    <location>
        <begin position="183"/>
        <end position="208"/>
    </location>
</feature>
<keyword evidence="2" id="KW-0812">Transmembrane</keyword>
<comment type="caution">
    <text evidence="3">The sequence shown here is derived from an EMBL/GenBank/DDBJ whole genome shotgun (WGS) entry which is preliminary data.</text>
</comment>
<name>A0A9N8H897_9STRA</name>
<feature type="transmembrane region" description="Helical" evidence="2">
    <location>
        <begin position="500"/>
        <end position="523"/>
    </location>
</feature>
<accession>A0A9N8H897</accession>
<evidence type="ECO:0000313" key="4">
    <source>
        <dbReference type="Proteomes" id="UP001153069"/>
    </source>
</evidence>
<organism evidence="3 4">
    <name type="scientific">Seminavis robusta</name>
    <dbReference type="NCBI Taxonomy" id="568900"/>
    <lineage>
        <taxon>Eukaryota</taxon>
        <taxon>Sar</taxon>
        <taxon>Stramenopiles</taxon>
        <taxon>Ochrophyta</taxon>
        <taxon>Bacillariophyta</taxon>
        <taxon>Bacillariophyceae</taxon>
        <taxon>Bacillariophycidae</taxon>
        <taxon>Naviculales</taxon>
        <taxon>Naviculaceae</taxon>
        <taxon>Seminavis</taxon>
    </lineage>
</organism>
<feature type="transmembrane region" description="Helical" evidence="2">
    <location>
        <begin position="67"/>
        <end position="87"/>
    </location>
</feature>
<proteinExistence type="predicted"/>
<dbReference type="EMBL" id="CAICTM010000153">
    <property type="protein sequence ID" value="CAB9503020.1"/>
    <property type="molecule type" value="Genomic_DNA"/>
</dbReference>
<keyword evidence="4" id="KW-1185">Reference proteome</keyword>
<feature type="transmembrane region" description="Helical" evidence="2">
    <location>
        <begin position="228"/>
        <end position="247"/>
    </location>
</feature>
<evidence type="ECO:0000256" key="2">
    <source>
        <dbReference type="SAM" id="Phobius"/>
    </source>
</evidence>
<feature type="transmembrane region" description="Helical" evidence="2">
    <location>
        <begin position="338"/>
        <end position="357"/>
    </location>
</feature>
<feature type="transmembrane region" description="Helical" evidence="2">
    <location>
        <begin position="140"/>
        <end position="162"/>
    </location>
</feature>
<keyword evidence="2" id="KW-1133">Transmembrane helix</keyword>
<sequence length="535" mass="59299">MPSSLQTPLLADSDHDAALGGPPQVEEESALSRLIAESTPPSALLPVDESEQSEIATPYRRASGTTILAGTLVCLMWGFIWGAFFSAKDGWLNTHLQINIGWISKYLPVVTKHTDVVIVKTTVFSMASNLGDDKSYASEAALWFCSVVLPCVFMIVCPIWILSDFSEPPRRYGANGFVRPNRLWLELSIRLSWLVMFILLALDVAIGGLELTWDETDIQVHNELKGGYLSYLLGCTCATLAVVVLRLPYLEHLQIWGCADNHHHNNNKPQQEPPQLVAPELEPPPPQALRAPPLHAFRMGFLSSNDLSDTERADNTTTATDLFQQTPFTTRVQPWKSLVAFQLGILALLLWIPAMALPTFRVLYDGMVVQLVKTKAFNTYIWQLPLVVWRTGVKAGTDMWMLVLTFGILLTVAFVIPVMAHAVASMIWWQTHGQQATTTRANKLRDILKLLHPAMCQFPCALAMLVTVGSFDDVGENIDGFICVQIENVVENQCLVSGGVILSGCWFLVAQAVALEAFVYLTLLWTAPKRQNITV</sequence>
<dbReference type="AlphaFoldDB" id="A0A9N8H897"/>
<feature type="transmembrane region" description="Helical" evidence="2">
    <location>
        <begin position="399"/>
        <end position="429"/>
    </location>
</feature>